<feature type="transmembrane region" description="Helical" evidence="7">
    <location>
        <begin position="448"/>
        <end position="468"/>
    </location>
</feature>
<organism evidence="9 10">
    <name type="scientific">Kribbella deserti</name>
    <dbReference type="NCBI Taxonomy" id="1926257"/>
    <lineage>
        <taxon>Bacteria</taxon>
        <taxon>Bacillati</taxon>
        <taxon>Actinomycetota</taxon>
        <taxon>Actinomycetes</taxon>
        <taxon>Propionibacteriales</taxon>
        <taxon>Kribbellaceae</taxon>
        <taxon>Kribbella</taxon>
    </lineage>
</organism>
<proteinExistence type="predicted"/>
<protein>
    <submittedName>
        <fullName evidence="9">Cytochrome c biogenesis protein ResB</fullName>
    </submittedName>
</protein>
<accession>A0ABV6QXG8</accession>
<dbReference type="PANTHER" id="PTHR31566:SF0">
    <property type="entry name" value="CYTOCHROME C BIOGENESIS PROTEIN CCS1, CHLOROPLASTIC"/>
    <property type="match status" value="1"/>
</dbReference>
<keyword evidence="3" id="KW-0201">Cytochrome c-type biogenesis</keyword>
<feature type="domain" description="ResB-like" evidence="8">
    <location>
        <begin position="31"/>
        <end position="504"/>
    </location>
</feature>
<feature type="transmembrane region" description="Helical" evidence="7">
    <location>
        <begin position="35"/>
        <end position="56"/>
    </location>
</feature>
<dbReference type="InterPro" id="IPR007816">
    <property type="entry name" value="ResB-like_domain"/>
</dbReference>
<keyword evidence="5 7" id="KW-0472">Membrane</keyword>
<dbReference type="InterPro" id="IPR023494">
    <property type="entry name" value="Cyt_c_bgen_Ccs1/CcsB/ResB"/>
</dbReference>
<evidence type="ECO:0000256" key="4">
    <source>
        <dbReference type="ARBA" id="ARBA00022989"/>
    </source>
</evidence>
<keyword evidence="10" id="KW-1185">Reference proteome</keyword>
<evidence type="ECO:0000256" key="5">
    <source>
        <dbReference type="ARBA" id="ARBA00023136"/>
    </source>
</evidence>
<keyword evidence="4 7" id="KW-1133">Transmembrane helix</keyword>
<keyword evidence="2 7" id="KW-0812">Transmembrane</keyword>
<evidence type="ECO:0000256" key="6">
    <source>
        <dbReference type="SAM" id="MobiDB-lite"/>
    </source>
</evidence>
<evidence type="ECO:0000259" key="8">
    <source>
        <dbReference type="Pfam" id="PF05140"/>
    </source>
</evidence>
<feature type="transmembrane region" description="Helical" evidence="7">
    <location>
        <begin position="87"/>
        <end position="108"/>
    </location>
</feature>
<feature type="region of interest" description="Disordered" evidence="6">
    <location>
        <begin position="511"/>
        <end position="541"/>
    </location>
</feature>
<evidence type="ECO:0000256" key="1">
    <source>
        <dbReference type="ARBA" id="ARBA00004141"/>
    </source>
</evidence>
<gene>
    <name evidence="9" type="ORF">ACFFGN_35055</name>
</gene>
<dbReference type="Proteomes" id="UP001589890">
    <property type="component" value="Unassembled WGS sequence"/>
</dbReference>
<feature type="compositionally biased region" description="Pro residues" evidence="6">
    <location>
        <begin position="520"/>
        <end position="533"/>
    </location>
</feature>
<evidence type="ECO:0000256" key="7">
    <source>
        <dbReference type="SAM" id="Phobius"/>
    </source>
</evidence>
<dbReference type="Pfam" id="PF05140">
    <property type="entry name" value="ResB"/>
    <property type="match status" value="1"/>
</dbReference>
<name>A0ABV6QXG8_9ACTN</name>
<evidence type="ECO:0000256" key="3">
    <source>
        <dbReference type="ARBA" id="ARBA00022748"/>
    </source>
</evidence>
<reference evidence="9 10" key="1">
    <citation type="submission" date="2024-09" db="EMBL/GenBank/DDBJ databases">
        <authorList>
            <person name="Sun Q."/>
            <person name="Mori K."/>
        </authorList>
    </citation>
    <scope>NUCLEOTIDE SEQUENCE [LARGE SCALE GENOMIC DNA]</scope>
    <source>
        <strain evidence="9 10">CGMCC 1.15906</strain>
    </source>
</reference>
<comment type="subcellular location">
    <subcellularLocation>
        <location evidence="1">Membrane</location>
        <topology evidence="1">Multi-pass membrane protein</topology>
    </subcellularLocation>
</comment>
<dbReference type="RefSeq" id="WP_380057239.1">
    <property type="nucleotide sequence ID" value="NZ_JBHLTC010000050.1"/>
</dbReference>
<dbReference type="PANTHER" id="PTHR31566">
    <property type="entry name" value="CYTOCHROME C BIOGENESIS PROTEIN CCS1, CHLOROPLASTIC"/>
    <property type="match status" value="1"/>
</dbReference>
<feature type="transmembrane region" description="Helical" evidence="7">
    <location>
        <begin position="179"/>
        <end position="200"/>
    </location>
</feature>
<sequence>MKTSPPPEVEGAPAIGALGMARWAWRQLTSMKTALILLFLLALGAVPGSLIPQVGIDPLKVSDFYEAHPSLAPWYDKLGLFDVYKSAWFSAIYLLLFISLIGCVVPRLSVYLKALKGRPPKPPRNLNRLQGYQQVEVAGSAPEVLEAAAAALKSRRFRVERYDGAVSGERGYLREAGNLVFHFSLIAVLIGVAWGSLFGYRGTVLVVVGDSFANSIAQYDDFVPGRAFNSDDLPPFTVQVNDFRAKFETSGPQRGAAREFNAPVTYQATPDSPEKSYDLRVNHPLKIDGTSVHLIGHGYAPRVTVRDGLGEEAFAGPSPFLPQDGNFSSFGVVKAPDARPYQLGFEGYFLPTAVIDQRGPISVFPDDLNPALVLTAYYGRPAVEDGRPESVYQLDKSKLTQFDDGKGDKLRFQLKPGESIALPDKQGSITFESYSRWVKLQVSHTPGLNLALAGILLAIAGLMASLFIHPRRTWIRVLETDGRTVVEVAGLDRGPERGLGDEIDAIAKALRPVTPDAAAPAPPAPSPSQPVSPDPNKQEKP</sequence>
<evidence type="ECO:0000313" key="10">
    <source>
        <dbReference type="Proteomes" id="UP001589890"/>
    </source>
</evidence>
<evidence type="ECO:0000313" key="9">
    <source>
        <dbReference type="EMBL" id="MFC0629338.1"/>
    </source>
</evidence>
<comment type="caution">
    <text evidence="9">The sequence shown here is derived from an EMBL/GenBank/DDBJ whole genome shotgun (WGS) entry which is preliminary data.</text>
</comment>
<evidence type="ECO:0000256" key="2">
    <source>
        <dbReference type="ARBA" id="ARBA00022692"/>
    </source>
</evidence>
<dbReference type="EMBL" id="JBHLTC010000050">
    <property type="protein sequence ID" value="MFC0629338.1"/>
    <property type="molecule type" value="Genomic_DNA"/>
</dbReference>